<evidence type="ECO:0000313" key="5">
    <source>
        <dbReference type="Proteomes" id="UP001280121"/>
    </source>
</evidence>
<evidence type="ECO:0000256" key="2">
    <source>
        <dbReference type="ARBA" id="ARBA00022170"/>
    </source>
</evidence>
<accession>A0AAD9X873</accession>
<dbReference type="Pfam" id="PF07896">
    <property type="entry name" value="DUF1674"/>
    <property type="match status" value="1"/>
</dbReference>
<dbReference type="PANTHER" id="PTHR28524:SF3">
    <property type="entry name" value="SUCCINATE DEHYDROGENASE ASSEMBLY FACTOR 4, MITOCHONDRIAL"/>
    <property type="match status" value="1"/>
</dbReference>
<comment type="caution">
    <text evidence="4">The sequence shown here is derived from an EMBL/GenBank/DDBJ whole genome shotgun (WGS) entry which is preliminary data.</text>
</comment>
<evidence type="ECO:0000256" key="1">
    <source>
        <dbReference type="ARBA" id="ARBA00005701"/>
    </source>
</evidence>
<name>A0AAD9X873_9ROSI</name>
<dbReference type="EMBL" id="JANJYI010000004">
    <property type="protein sequence ID" value="KAK2654248.1"/>
    <property type="molecule type" value="Genomic_DNA"/>
</dbReference>
<keyword evidence="5" id="KW-1185">Reference proteome</keyword>
<evidence type="ECO:0000313" key="4">
    <source>
        <dbReference type="EMBL" id="KAK2654248.1"/>
    </source>
</evidence>
<protein>
    <recommendedName>
        <fullName evidence="2">Succinate dehydrogenase assembly factor 4, mitochondrial</fullName>
    </recommendedName>
</protein>
<comment type="similarity">
    <text evidence="1">Belongs to the SDHAF4 family.</text>
</comment>
<dbReference type="PANTHER" id="PTHR28524">
    <property type="entry name" value="SUCCINATE DEHYDROGENASE ASSEMBLY FACTOR 4, MITOCHONDRIAL"/>
    <property type="match status" value="1"/>
</dbReference>
<dbReference type="Proteomes" id="UP001280121">
    <property type="component" value="Unassembled WGS sequence"/>
</dbReference>
<organism evidence="4 5">
    <name type="scientific">Dipteronia dyeriana</name>
    <dbReference type="NCBI Taxonomy" id="168575"/>
    <lineage>
        <taxon>Eukaryota</taxon>
        <taxon>Viridiplantae</taxon>
        <taxon>Streptophyta</taxon>
        <taxon>Embryophyta</taxon>
        <taxon>Tracheophyta</taxon>
        <taxon>Spermatophyta</taxon>
        <taxon>Magnoliopsida</taxon>
        <taxon>eudicotyledons</taxon>
        <taxon>Gunneridae</taxon>
        <taxon>Pentapetalae</taxon>
        <taxon>rosids</taxon>
        <taxon>malvids</taxon>
        <taxon>Sapindales</taxon>
        <taxon>Sapindaceae</taxon>
        <taxon>Hippocastanoideae</taxon>
        <taxon>Acereae</taxon>
        <taxon>Dipteronia</taxon>
    </lineage>
</organism>
<feature type="compositionally biased region" description="Basic and acidic residues" evidence="3">
    <location>
        <begin position="57"/>
        <end position="75"/>
    </location>
</feature>
<feature type="region of interest" description="Disordered" evidence="3">
    <location>
        <begin position="47"/>
        <end position="116"/>
    </location>
</feature>
<dbReference type="GO" id="GO:0034553">
    <property type="term" value="P:mitochondrial respiratory chain complex II assembly"/>
    <property type="evidence" value="ECO:0007669"/>
    <property type="project" value="TreeGrafter"/>
</dbReference>
<evidence type="ECO:0000256" key="3">
    <source>
        <dbReference type="SAM" id="MobiDB-lite"/>
    </source>
</evidence>
<feature type="compositionally biased region" description="Basic and acidic residues" evidence="3">
    <location>
        <begin position="103"/>
        <end position="116"/>
    </location>
</feature>
<reference evidence="4" key="1">
    <citation type="journal article" date="2023" name="Plant J.">
        <title>Genome sequences and population genomics provide insights into the demographic history, inbreeding, and mutation load of two 'living fossil' tree species of Dipteronia.</title>
        <authorList>
            <person name="Feng Y."/>
            <person name="Comes H.P."/>
            <person name="Chen J."/>
            <person name="Zhu S."/>
            <person name="Lu R."/>
            <person name="Zhang X."/>
            <person name="Li P."/>
            <person name="Qiu J."/>
            <person name="Olsen K.M."/>
            <person name="Qiu Y."/>
        </authorList>
    </citation>
    <scope>NUCLEOTIDE SEQUENCE</scope>
    <source>
        <strain evidence="4">KIB01</strain>
    </source>
</reference>
<gene>
    <name evidence="4" type="ORF">Ddye_014104</name>
</gene>
<sequence length="116" mass="12782">MARTNLNRLFPSVPSLSTAAAAVAAAPKLSLLPRARSESNSVIRLFCSSPTQQPQQSKEENATKDREETVEANKEDQEDDDYDVDINKVTGEIGGPRGPEPTRFGDWERNGRCSDF</sequence>
<dbReference type="GO" id="GO:0005739">
    <property type="term" value="C:mitochondrion"/>
    <property type="evidence" value="ECO:0007669"/>
    <property type="project" value="TreeGrafter"/>
</dbReference>
<dbReference type="AlphaFoldDB" id="A0AAD9X873"/>
<feature type="compositionally biased region" description="Polar residues" evidence="3">
    <location>
        <begin position="47"/>
        <end position="56"/>
    </location>
</feature>
<proteinExistence type="inferred from homology"/>
<dbReference type="InterPro" id="IPR012875">
    <property type="entry name" value="SDHF4"/>
</dbReference>